<dbReference type="EMBL" id="CP142737">
    <property type="protein sequence ID" value="WUR05153.1"/>
    <property type="molecule type" value="Genomic_DNA"/>
</dbReference>
<accession>A0AAX4JHQ2</accession>
<reference evidence="1" key="1">
    <citation type="journal article" date="2024" name="BMC Genomics">
        <title>Functional annotation of a divergent genome using sequence and structure-based similarity.</title>
        <authorList>
            <person name="Svedberg D."/>
            <person name="Winiger R.R."/>
            <person name="Berg A."/>
            <person name="Sharma H."/>
            <person name="Tellgren-Roth C."/>
            <person name="Debrunner-Vossbrinck B.A."/>
            <person name="Vossbrinck C.R."/>
            <person name="Barandun J."/>
        </authorList>
    </citation>
    <scope>NUCLEOTIDE SEQUENCE</scope>
    <source>
        <strain evidence="1">Illinois isolate</strain>
    </source>
</reference>
<gene>
    <name evidence="1" type="ORF">VNE69_12138</name>
</gene>
<dbReference type="KEGG" id="vnx:VNE69_12138"/>
<dbReference type="GeneID" id="90543000"/>
<dbReference type="RefSeq" id="XP_065331298.1">
    <property type="nucleotide sequence ID" value="XM_065475226.1"/>
</dbReference>
<evidence type="ECO:0000313" key="2">
    <source>
        <dbReference type="Proteomes" id="UP001334084"/>
    </source>
</evidence>
<organism evidence="1 2">
    <name type="scientific">Vairimorpha necatrix</name>
    <dbReference type="NCBI Taxonomy" id="6039"/>
    <lineage>
        <taxon>Eukaryota</taxon>
        <taxon>Fungi</taxon>
        <taxon>Fungi incertae sedis</taxon>
        <taxon>Microsporidia</taxon>
        <taxon>Nosematidae</taxon>
        <taxon>Vairimorpha</taxon>
    </lineage>
</organism>
<keyword evidence="2" id="KW-1185">Reference proteome</keyword>
<name>A0AAX4JHQ2_9MICR</name>
<proteinExistence type="predicted"/>
<sequence length="80" mass="9371">MVNSELIEYINTSVCEYVKLYPPNRLTDIARILQSSQIVCKNESLKLRVKSTWKKNITKKINICDEKITLTEKLLEENKI</sequence>
<evidence type="ECO:0000313" key="1">
    <source>
        <dbReference type="EMBL" id="WUR05153.1"/>
    </source>
</evidence>
<dbReference type="Proteomes" id="UP001334084">
    <property type="component" value="Chromosome 12"/>
</dbReference>
<protein>
    <submittedName>
        <fullName evidence="1">Uncharacterized protein</fullName>
    </submittedName>
</protein>
<dbReference type="AlphaFoldDB" id="A0AAX4JHQ2"/>